<gene>
    <name evidence="1" type="ORF">GCM10009107_07660</name>
</gene>
<protein>
    <submittedName>
        <fullName evidence="1">Uncharacterized protein</fullName>
    </submittedName>
</protein>
<name>A0ABN1JN63_9BURK</name>
<dbReference type="RefSeq" id="WP_141291965.1">
    <property type="nucleotide sequence ID" value="NZ_BAAAEW010000004.1"/>
</dbReference>
<dbReference type="EMBL" id="BAAAEW010000004">
    <property type="protein sequence ID" value="GAA0743283.1"/>
    <property type="molecule type" value="Genomic_DNA"/>
</dbReference>
<proteinExistence type="predicted"/>
<comment type="caution">
    <text evidence="1">The sequence shown here is derived from an EMBL/GenBank/DDBJ whole genome shotgun (WGS) entry which is preliminary data.</text>
</comment>
<accession>A0ABN1JN63</accession>
<evidence type="ECO:0000313" key="1">
    <source>
        <dbReference type="EMBL" id="GAA0743283.1"/>
    </source>
</evidence>
<organism evidence="1 2">
    <name type="scientific">Ideonella azotifigens</name>
    <dbReference type="NCBI Taxonomy" id="513160"/>
    <lineage>
        <taxon>Bacteria</taxon>
        <taxon>Pseudomonadati</taxon>
        <taxon>Pseudomonadota</taxon>
        <taxon>Betaproteobacteria</taxon>
        <taxon>Burkholderiales</taxon>
        <taxon>Sphaerotilaceae</taxon>
        <taxon>Ideonella</taxon>
    </lineage>
</organism>
<sequence>MPITLNTRKPADDLSAEDLAAFPIWEYAYDEEGDPGREDQDDTWVRPVDGSELGELLDGTSAAARFETASGQPLDGLVEVSSTIELEFGPGAVFLNGQHLFLPGPEHLRPIKPRRELAAALGQSLEQVFPLKFTLKVRVAGEAGFRSGVFE</sequence>
<keyword evidence="2" id="KW-1185">Reference proteome</keyword>
<dbReference type="Proteomes" id="UP001500279">
    <property type="component" value="Unassembled WGS sequence"/>
</dbReference>
<evidence type="ECO:0000313" key="2">
    <source>
        <dbReference type="Proteomes" id="UP001500279"/>
    </source>
</evidence>
<reference evidence="1 2" key="1">
    <citation type="journal article" date="2019" name="Int. J. Syst. Evol. Microbiol.">
        <title>The Global Catalogue of Microorganisms (GCM) 10K type strain sequencing project: providing services to taxonomists for standard genome sequencing and annotation.</title>
        <authorList>
            <consortium name="The Broad Institute Genomics Platform"/>
            <consortium name="The Broad Institute Genome Sequencing Center for Infectious Disease"/>
            <person name="Wu L."/>
            <person name="Ma J."/>
        </authorList>
    </citation>
    <scope>NUCLEOTIDE SEQUENCE [LARGE SCALE GENOMIC DNA]</scope>
    <source>
        <strain evidence="1 2">JCM 15503</strain>
    </source>
</reference>